<dbReference type="SUPFAM" id="SSF81901">
    <property type="entry name" value="HCP-like"/>
    <property type="match status" value="2"/>
</dbReference>
<sequence>MDCTDELCRLTEKCASTFTYLADQSGISDHDWLEDRAADFAWWSHGLKAQKTGRSSLDFRLRNRPDIQKIISGLLHSLLSALEEYPRSCGDAQKASGNDPTADRNETDDESSESDGSSTHSPWSELSIEGPEGKAKTSSPATPLSEDSGPRFFIKTNLSLLVKMSIAIRKSGAKLRYLKADEYLQSHMDNNEYMELRQHLSFLIQVGPYEQRLFIELGRQSTINKIPKAVQIVVRAWILDPSRITPIQQRLVETNVTRRNRIIYARRMFDKDAIPEKRENDVSRIVASSPVSEARLLSITQPTRVDLNVQKPHSAKPLDQPSSQHVESIRTLTATELGSQFVLPNLLPTKAKETQSIVTKVTRTGFKQDYPPCPAHERSFQCPYCVQVLPEEYSLKSRWRGHVAQDLSPYSCVYEACSDSQKLYGTKDEWIKHISTQHSIQRWVCDQCTIQSDLSEDLAFDHEQDWKQHMSSCHRDEFIDSQLAVLVSLSRRQLTRPVQCPLCKRPENSVRPDQDDHIAEHLHSWALMALPWDFHTKDQHSSDSPVLGSSDDLARLSNMSELSEDNGADTFMNIGENLDREISRWIHGSSNLPVAHAKPLESLIISFSSRLQDWNMSACLDEQNETVLQHLIIINQAMAQISRYLPLDMDSASQASEQGASSPQRGAERNLQSELETASEYMDIILSGHRQAPSQPLADKSSNIDKAGSLLFNTFPRGDDENIPMSDFQREELLVKNRDHIVRSGDVSECLQWARDVVMWAEVADTVRGIENNAQGPRESELQLKVDALDIISSQSDEGHPEALYLRGWCLEYGQLGYTMNKADAINSYRQASESGHGRSHFQMGWLLGEAGQWDLALESYQNALTLGDSAAKFYIGWMHLLGQHDQVKDETRGLALIKQAADTADEDAPLSAYIYGMLIARRVPEVEIPESSLTTDLVLARSYIAKSAYLGSPLALLAMGSGHELEEFGCRFDPEKSVHYLHLAARRGLSEAAVSLSRWFLLGSGRVVPRDKGIAFNFAQWAMRSRLPDAYFLMGCYFEFGIGATPNLETARSWYETARGLGHQGAAERIGVSAGDLP</sequence>
<dbReference type="AlphaFoldDB" id="A0A9P9E2T0"/>
<feature type="region of interest" description="Disordered" evidence="2">
    <location>
        <begin position="652"/>
        <end position="673"/>
    </location>
</feature>
<feature type="compositionally biased region" description="Low complexity" evidence="2">
    <location>
        <begin position="652"/>
        <end position="664"/>
    </location>
</feature>
<evidence type="ECO:0008006" key="5">
    <source>
        <dbReference type="Google" id="ProtNLM"/>
    </source>
</evidence>
<proteinExistence type="predicted"/>
<accession>A0A9P9E2T0</accession>
<comment type="caution">
    <text evidence="3">The sequence shown here is derived from an EMBL/GenBank/DDBJ whole genome shotgun (WGS) entry which is preliminary data.</text>
</comment>
<dbReference type="InterPro" id="IPR051726">
    <property type="entry name" value="Chitin_Synth_Reg"/>
</dbReference>
<feature type="region of interest" description="Disordered" evidence="2">
    <location>
        <begin position="89"/>
        <end position="146"/>
    </location>
</feature>
<organism evidence="3 4">
    <name type="scientific">Dactylonectria macrodidyma</name>
    <dbReference type="NCBI Taxonomy" id="307937"/>
    <lineage>
        <taxon>Eukaryota</taxon>
        <taxon>Fungi</taxon>
        <taxon>Dikarya</taxon>
        <taxon>Ascomycota</taxon>
        <taxon>Pezizomycotina</taxon>
        <taxon>Sordariomycetes</taxon>
        <taxon>Hypocreomycetidae</taxon>
        <taxon>Hypocreales</taxon>
        <taxon>Nectriaceae</taxon>
        <taxon>Dactylonectria</taxon>
    </lineage>
</organism>
<dbReference type="PANTHER" id="PTHR46430:SF2">
    <property type="entry name" value="CHITIN SYNTHASE REGULATORY FACTOR 4"/>
    <property type="match status" value="1"/>
</dbReference>
<keyword evidence="4" id="KW-1185">Reference proteome</keyword>
<evidence type="ECO:0000313" key="3">
    <source>
        <dbReference type="EMBL" id="KAH7131289.1"/>
    </source>
</evidence>
<dbReference type="InterPro" id="IPR006597">
    <property type="entry name" value="Sel1-like"/>
</dbReference>
<keyword evidence="1" id="KW-0677">Repeat</keyword>
<name>A0A9P9E2T0_9HYPO</name>
<dbReference type="SMART" id="SM00671">
    <property type="entry name" value="SEL1"/>
    <property type="match status" value="5"/>
</dbReference>
<protein>
    <recommendedName>
        <fullName evidence="5">HCP-like protein</fullName>
    </recommendedName>
</protein>
<dbReference type="OrthoDB" id="20872at2759"/>
<dbReference type="InterPro" id="IPR011990">
    <property type="entry name" value="TPR-like_helical_dom_sf"/>
</dbReference>
<dbReference type="Proteomes" id="UP000738349">
    <property type="component" value="Unassembled WGS sequence"/>
</dbReference>
<evidence type="ECO:0000256" key="1">
    <source>
        <dbReference type="ARBA" id="ARBA00022737"/>
    </source>
</evidence>
<dbReference type="EMBL" id="JAGMUV010000017">
    <property type="protein sequence ID" value="KAH7131289.1"/>
    <property type="molecule type" value="Genomic_DNA"/>
</dbReference>
<evidence type="ECO:0000256" key="2">
    <source>
        <dbReference type="SAM" id="MobiDB-lite"/>
    </source>
</evidence>
<reference evidence="3" key="1">
    <citation type="journal article" date="2021" name="Nat. Commun.">
        <title>Genetic determinants of endophytism in the Arabidopsis root mycobiome.</title>
        <authorList>
            <person name="Mesny F."/>
            <person name="Miyauchi S."/>
            <person name="Thiergart T."/>
            <person name="Pickel B."/>
            <person name="Atanasova L."/>
            <person name="Karlsson M."/>
            <person name="Huettel B."/>
            <person name="Barry K.W."/>
            <person name="Haridas S."/>
            <person name="Chen C."/>
            <person name="Bauer D."/>
            <person name="Andreopoulos W."/>
            <person name="Pangilinan J."/>
            <person name="LaButti K."/>
            <person name="Riley R."/>
            <person name="Lipzen A."/>
            <person name="Clum A."/>
            <person name="Drula E."/>
            <person name="Henrissat B."/>
            <person name="Kohler A."/>
            <person name="Grigoriev I.V."/>
            <person name="Martin F.M."/>
            <person name="Hacquard S."/>
        </authorList>
    </citation>
    <scope>NUCLEOTIDE SEQUENCE</scope>
    <source>
        <strain evidence="3">MPI-CAGE-AT-0147</strain>
    </source>
</reference>
<dbReference type="PANTHER" id="PTHR46430">
    <property type="entry name" value="PROTEIN SKT5-RELATED"/>
    <property type="match status" value="1"/>
</dbReference>
<gene>
    <name evidence="3" type="ORF">EDB81DRAFT_728454</name>
</gene>
<evidence type="ECO:0000313" key="4">
    <source>
        <dbReference type="Proteomes" id="UP000738349"/>
    </source>
</evidence>
<dbReference type="Pfam" id="PF08238">
    <property type="entry name" value="Sel1"/>
    <property type="match status" value="5"/>
</dbReference>
<dbReference type="Gene3D" id="1.25.40.10">
    <property type="entry name" value="Tetratricopeptide repeat domain"/>
    <property type="match status" value="2"/>
</dbReference>